<protein>
    <recommendedName>
        <fullName evidence="2">histidine kinase</fullName>
        <ecNumber evidence="2">2.7.13.3</ecNumber>
    </recommendedName>
</protein>
<keyword evidence="10" id="KW-1185">Reference proteome</keyword>
<dbReference type="PANTHER" id="PTHR41523:SF8">
    <property type="entry name" value="ETHYLENE RESPONSE SENSOR PROTEIN"/>
    <property type="match status" value="1"/>
</dbReference>
<evidence type="ECO:0000313" key="9">
    <source>
        <dbReference type="EMBL" id="MBB6166226.1"/>
    </source>
</evidence>
<accession>A0A7X0D477</accession>
<evidence type="ECO:0000259" key="8">
    <source>
        <dbReference type="SMART" id="SM00911"/>
    </source>
</evidence>
<dbReference type="AlphaFoldDB" id="A0A7X0D477"/>
<evidence type="ECO:0000256" key="1">
    <source>
        <dbReference type="ARBA" id="ARBA00000085"/>
    </source>
</evidence>
<evidence type="ECO:0000313" key="10">
    <source>
        <dbReference type="Proteomes" id="UP000547879"/>
    </source>
</evidence>
<dbReference type="SMART" id="SM00911">
    <property type="entry name" value="HWE_HK"/>
    <property type="match status" value="1"/>
</dbReference>
<comment type="caution">
    <text evidence="9">The sequence shown here is derived from an EMBL/GenBank/DDBJ whole genome shotgun (WGS) entry which is preliminary data.</text>
</comment>
<evidence type="ECO:0000256" key="6">
    <source>
        <dbReference type="ARBA" id="ARBA00022777"/>
    </source>
</evidence>
<evidence type="ECO:0000256" key="7">
    <source>
        <dbReference type="ARBA" id="ARBA00022840"/>
    </source>
</evidence>
<proteinExistence type="predicted"/>
<dbReference type="EC" id="2.7.13.3" evidence="2"/>
<dbReference type="InterPro" id="IPR036890">
    <property type="entry name" value="HATPase_C_sf"/>
</dbReference>
<reference evidence="9 10" key="1">
    <citation type="submission" date="2020-08" db="EMBL/GenBank/DDBJ databases">
        <title>Genomic Encyclopedia of Type Strains, Phase IV (KMG-IV): sequencing the most valuable type-strain genomes for metagenomic binning, comparative biology and taxonomic classification.</title>
        <authorList>
            <person name="Goeker M."/>
        </authorList>
    </citation>
    <scope>NUCLEOTIDE SEQUENCE [LARGE SCALE GENOMIC DNA]</scope>
    <source>
        <strain evidence="9 10">DSM 100734</strain>
    </source>
</reference>
<keyword evidence="6 9" id="KW-0418">Kinase</keyword>
<dbReference type="Proteomes" id="UP000547879">
    <property type="component" value="Unassembled WGS sequence"/>
</dbReference>
<dbReference type="GO" id="GO:0005524">
    <property type="term" value="F:ATP binding"/>
    <property type="evidence" value="ECO:0007669"/>
    <property type="project" value="UniProtKB-KW"/>
</dbReference>
<feature type="domain" description="Signal transduction histidine kinase HWE region" evidence="8">
    <location>
        <begin position="155"/>
        <end position="237"/>
    </location>
</feature>
<dbReference type="EMBL" id="JACHEG010000016">
    <property type="protein sequence ID" value="MBB6166226.1"/>
    <property type="molecule type" value="Genomic_DNA"/>
</dbReference>
<comment type="catalytic activity">
    <reaction evidence="1">
        <text>ATP + protein L-histidine = ADP + protein N-phospho-L-histidine.</text>
        <dbReference type="EC" id="2.7.13.3"/>
    </reaction>
</comment>
<keyword evidence="4" id="KW-0808">Transferase</keyword>
<gene>
    <name evidence="9" type="ORF">HNQ72_006077</name>
</gene>
<evidence type="ECO:0000256" key="4">
    <source>
        <dbReference type="ARBA" id="ARBA00022679"/>
    </source>
</evidence>
<dbReference type="Pfam" id="PF07536">
    <property type="entry name" value="HWE_HK"/>
    <property type="match status" value="1"/>
</dbReference>
<keyword evidence="5" id="KW-0547">Nucleotide-binding</keyword>
<dbReference type="PANTHER" id="PTHR41523">
    <property type="entry name" value="TWO-COMPONENT SYSTEM SENSOR PROTEIN"/>
    <property type="match status" value="1"/>
</dbReference>
<dbReference type="Gene3D" id="3.30.565.10">
    <property type="entry name" value="Histidine kinase-like ATPase, C-terminal domain"/>
    <property type="match status" value="1"/>
</dbReference>
<keyword evidence="7" id="KW-0067">ATP-binding</keyword>
<dbReference type="InterPro" id="IPR011102">
    <property type="entry name" value="Sig_transdc_His_kinase_HWE"/>
</dbReference>
<name>A0A7X0D477_9HYPH</name>
<evidence type="ECO:0000256" key="3">
    <source>
        <dbReference type="ARBA" id="ARBA00022553"/>
    </source>
</evidence>
<evidence type="ECO:0000256" key="5">
    <source>
        <dbReference type="ARBA" id="ARBA00022741"/>
    </source>
</evidence>
<keyword evidence="3" id="KW-0597">Phosphoprotein</keyword>
<organism evidence="9 10">
    <name type="scientific">Rhizobium wenxiniae</name>
    <dbReference type="NCBI Taxonomy" id="1737357"/>
    <lineage>
        <taxon>Bacteria</taxon>
        <taxon>Pseudomonadati</taxon>
        <taxon>Pseudomonadota</taxon>
        <taxon>Alphaproteobacteria</taxon>
        <taxon>Hyphomicrobiales</taxon>
        <taxon>Rhizobiaceae</taxon>
        <taxon>Rhizobium/Agrobacterium group</taxon>
        <taxon>Rhizobium</taxon>
    </lineage>
</organism>
<dbReference type="RefSeq" id="WP_183998145.1">
    <property type="nucleotide sequence ID" value="NZ_BMHW01000018.1"/>
</dbReference>
<evidence type="ECO:0000256" key="2">
    <source>
        <dbReference type="ARBA" id="ARBA00012438"/>
    </source>
</evidence>
<sequence>MNEAPSESELDWVLILAPFRKDADYIAASLREQNLVVRHSQAEEGFVHSLSLSPGVIIITHEALNPPVVATIAGHLASQPDWSEVPIIILLEKSAPLARIRGQLERFWPSARLLFHTRPIARLELVNSVQTNLLVRLRQKQVRDAIEREVELRLELNHRIKNILASVTSIFQMTRRGASSAEELAADFTGRLQALSNVHTAVFEAGGEEVSLSSVIAMTVAPYNTGGLSRINFNGPDVFISRTSATTIALCLHELTTNAIKYGALSQKDGIVDVTWSISAEVSPVFSLNWTETGGPAVAEPTRQGYGTKYVRSALASLFGAAPAITFAPAGLTCHAVGPLERLQQ</sequence>
<dbReference type="GO" id="GO:0004673">
    <property type="term" value="F:protein histidine kinase activity"/>
    <property type="evidence" value="ECO:0007669"/>
    <property type="project" value="UniProtKB-EC"/>
</dbReference>